<dbReference type="InterPro" id="IPR001405">
    <property type="entry name" value="UPF0758"/>
</dbReference>
<keyword evidence="2" id="KW-0479">Metal-binding</keyword>
<keyword evidence="3" id="KW-0378">Hydrolase</keyword>
<dbReference type="InterPro" id="IPR037518">
    <property type="entry name" value="MPN"/>
</dbReference>
<keyword evidence="4" id="KW-0862">Zinc</keyword>
<evidence type="ECO:0000256" key="5">
    <source>
        <dbReference type="ARBA" id="ARBA00023049"/>
    </source>
</evidence>
<dbReference type="GO" id="GO:0046872">
    <property type="term" value="F:metal ion binding"/>
    <property type="evidence" value="ECO:0007669"/>
    <property type="project" value="UniProtKB-KW"/>
</dbReference>
<dbReference type="PROSITE" id="PS01302">
    <property type="entry name" value="UPF0758"/>
    <property type="match status" value="1"/>
</dbReference>
<organism evidence="7 8">
    <name type="scientific">Halorhodospira halochloris</name>
    <name type="common">Ectothiorhodospira halochloris</name>
    <dbReference type="NCBI Taxonomy" id="1052"/>
    <lineage>
        <taxon>Bacteria</taxon>
        <taxon>Pseudomonadati</taxon>
        <taxon>Pseudomonadota</taxon>
        <taxon>Gammaproteobacteria</taxon>
        <taxon>Chromatiales</taxon>
        <taxon>Ectothiorhodospiraceae</taxon>
        <taxon>Halorhodospira</taxon>
    </lineage>
</organism>
<accession>A0A0X8X9T2</accession>
<dbReference type="InterPro" id="IPR025657">
    <property type="entry name" value="RadC_JAB"/>
</dbReference>
<gene>
    <name evidence="7" type="ORF">HH1059_13890</name>
</gene>
<dbReference type="SUPFAM" id="SSF102712">
    <property type="entry name" value="JAB1/MPN domain"/>
    <property type="match status" value="1"/>
</dbReference>
<evidence type="ECO:0000256" key="2">
    <source>
        <dbReference type="ARBA" id="ARBA00022723"/>
    </source>
</evidence>
<protein>
    <submittedName>
        <fullName evidence="7">DNA repair protein RadC</fullName>
    </submittedName>
</protein>
<evidence type="ECO:0000313" key="7">
    <source>
        <dbReference type="EMBL" id="BAU58096.1"/>
    </source>
</evidence>
<dbReference type="NCBIfam" id="TIGR00608">
    <property type="entry name" value="radc"/>
    <property type="match status" value="1"/>
</dbReference>
<keyword evidence="8" id="KW-1185">Reference proteome</keyword>
<reference evidence="7" key="1">
    <citation type="submission" date="2016-02" db="EMBL/GenBank/DDBJ databases">
        <title>Halorhodospira halochloris DSM-1059 complete genome, version 2.</title>
        <authorList>
            <person name="Tsukatani Y."/>
        </authorList>
    </citation>
    <scope>NUCLEOTIDE SEQUENCE</scope>
    <source>
        <strain evidence="7">DSM 1059</strain>
    </source>
</reference>
<dbReference type="CDD" id="cd08071">
    <property type="entry name" value="MPN_DUF2466"/>
    <property type="match status" value="1"/>
</dbReference>
<feature type="domain" description="MPN" evidence="6">
    <location>
        <begin position="43"/>
        <end position="165"/>
    </location>
</feature>
<dbReference type="AlphaFoldDB" id="A0A0X8X9T2"/>
<dbReference type="EMBL" id="AP017372">
    <property type="protein sequence ID" value="BAU58096.1"/>
    <property type="molecule type" value="Genomic_DNA"/>
</dbReference>
<dbReference type="Pfam" id="PF04002">
    <property type="entry name" value="RadC"/>
    <property type="match status" value="1"/>
</dbReference>
<proteinExistence type="predicted"/>
<name>A0A0X8X9T2_HALHR</name>
<evidence type="ECO:0000259" key="6">
    <source>
        <dbReference type="PROSITE" id="PS50249"/>
    </source>
</evidence>
<sequence>MIHAKLQTGEKSGTYVVSEPVTGDELLEIAQRIARRRLAKGRSLSCPSSAYQALQTQLLGKDHEVFGVVYLDTKHRILGVEELFRGTIDGATIHPREVLKEALRRQAAAVILVHNHPSGHLEPSVADERITERLRQALELIDVRLIDHIIVSAEGYTSLAERGGL</sequence>
<dbReference type="GO" id="GO:0006508">
    <property type="term" value="P:proteolysis"/>
    <property type="evidence" value="ECO:0007669"/>
    <property type="project" value="UniProtKB-KW"/>
</dbReference>
<evidence type="ECO:0000256" key="3">
    <source>
        <dbReference type="ARBA" id="ARBA00022801"/>
    </source>
</evidence>
<dbReference type="KEGG" id="hhk:HH1059_13890"/>
<dbReference type="PANTHER" id="PTHR30471">
    <property type="entry name" value="DNA REPAIR PROTEIN RADC"/>
    <property type="match status" value="1"/>
</dbReference>
<dbReference type="Gene3D" id="3.40.140.10">
    <property type="entry name" value="Cytidine Deaminase, domain 2"/>
    <property type="match status" value="1"/>
</dbReference>
<dbReference type="RefSeq" id="WP_096409505.1">
    <property type="nucleotide sequence ID" value="NZ_AP017372.2"/>
</dbReference>
<dbReference type="OrthoDB" id="9804482at2"/>
<dbReference type="PANTHER" id="PTHR30471:SF3">
    <property type="entry name" value="UPF0758 PROTEIN YEES-RELATED"/>
    <property type="match status" value="1"/>
</dbReference>
<evidence type="ECO:0000256" key="4">
    <source>
        <dbReference type="ARBA" id="ARBA00022833"/>
    </source>
</evidence>
<evidence type="ECO:0000313" key="8">
    <source>
        <dbReference type="Proteomes" id="UP000218890"/>
    </source>
</evidence>
<evidence type="ECO:0000256" key="1">
    <source>
        <dbReference type="ARBA" id="ARBA00022670"/>
    </source>
</evidence>
<dbReference type="Proteomes" id="UP000218890">
    <property type="component" value="Chromosome"/>
</dbReference>
<keyword evidence="1" id="KW-0645">Protease</keyword>
<keyword evidence="5" id="KW-0482">Metalloprotease</keyword>
<dbReference type="PROSITE" id="PS50249">
    <property type="entry name" value="MPN"/>
    <property type="match status" value="1"/>
</dbReference>
<dbReference type="GO" id="GO:0008237">
    <property type="term" value="F:metallopeptidase activity"/>
    <property type="evidence" value="ECO:0007669"/>
    <property type="project" value="UniProtKB-KW"/>
</dbReference>
<dbReference type="InterPro" id="IPR020891">
    <property type="entry name" value="UPF0758_CS"/>
</dbReference>